<sequence>MSEAGTAKPSNTPASFAIKDCALVALATGKKVTLLREFRRELQDIDAASIYHHFWGGLLQPRFEEREYNNDFAAWMQHGIHDAALAERLAVLDPTRATDLEALRCEVLEQIDIRLEEVEYLSWSRASQPFVFICSQIVVFDTGRRLQRPQELAKIVSQLSTSSIFYHFIDARRRTEHGHDDFSDWLTLFGEQYGPLKQALQAVDPYFGSLSELRRQLISLLQSHFPEVHA</sequence>
<gene>
    <name evidence="1" type="ORF">Tel_12655</name>
</gene>
<evidence type="ECO:0000313" key="1">
    <source>
        <dbReference type="EMBL" id="ALP53916.1"/>
    </source>
</evidence>
<dbReference type="KEGG" id="tee:Tel_12655"/>
<name>A0A0S2TFI8_9GAMM</name>
<evidence type="ECO:0000313" key="2">
    <source>
        <dbReference type="Proteomes" id="UP000055136"/>
    </source>
</evidence>
<dbReference type="InterPro" id="IPR044036">
    <property type="entry name" value="DUF5752"/>
</dbReference>
<proteinExistence type="predicted"/>
<organism evidence="1 2">
    <name type="scientific">Candidatus Tenderia electrophaga</name>
    <dbReference type="NCBI Taxonomy" id="1748243"/>
    <lineage>
        <taxon>Bacteria</taxon>
        <taxon>Pseudomonadati</taxon>
        <taxon>Pseudomonadota</taxon>
        <taxon>Gammaproteobacteria</taxon>
        <taxon>Candidatus Tenderiales</taxon>
        <taxon>Candidatus Tenderiaceae</taxon>
        <taxon>Candidatus Tenderia</taxon>
    </lineage>
</organism>
<protein>
    <submittedName>
        <fullName evidence="1">Uncharacterized protein</fullName>
    </submittedName>
</protein>
<dbReference type="STRING" id="1748243.Tel_12655"/>
<dbReference type="EMBL" id="CP013099">
    <property type="protein sequence ID" value="ALP53916.1"/>
    <property type="molecule type" value="Genomic_DNA"/>
</dbReference>
<reference evidence="1" key="1">
    <citation type="submission" date="2015-10" db="EMBL/GenBank/DDBJ databases">
        <title>Description of Candidatus Tenderia electrophaga gen. nov, sp. nov., an Uncultivated Electroautotroph from a Biocathode Enrichment.</title>
        <authorList>
            <person name="Eddie B.J."/>
            <person name="Malanoski A.P."/>
            <person name="Wang Z."/>
            <person name="Hall R.J."/>
            <person name="Oh S.D."/>
            <person name="Heiner C."/>
            <person name="Lin B."/>
            <person name="Strycharz-Glaven S.M."/>
        </authorList>
    </citation>
    <scope>NUCLEOTIDE SEQUENCE [LARGE SCALE GENOMIC DNA]</scope>
    <source>
        <strain evidence="1">NRL1</strain>
    </source>
</reference>
<dbReference type="AlphaFoldDB" id="A0A0S2TFI8"/>
<keyword evidence="2" id="KW-1185">Reference proteome</keyword>
<dbReference type="Proteomes" id="UP000055136">
    <property type="component" value="Chromosome"/>
</dbReference>
<dbReference type="Pfam" id="PF19027">
    <property type="entry name" value="DUF5752"/>
    <property type="match status" value="1"/>
</dbReference>
<accession>A0A0S2TFI8</accession>